<sequence length="16" mass="1890">MILSELLYLFPFVSAF</sequence>
<dbReference type="Proteomes" id="UP001141253">
    <property type="component" value="Chromosome 6"/>
</dbReference>
<name>A0ABQ9BE47_9ROSI</name>
<gene>
    <name evidence="1" type="ORF">OIU77_030494</name>
</gene>
<reference evidence="1" key="2">
    <citation type="journal article" date="2023" name="Int. J. Mol. Sci.">
        <title>De Novo Assembly and Annotation of 11 Diverse Shrub Willow (Salix) Genomes Reveals Novel Gene Organization in Sex-Linked Regions.</title>
        <authorList>
            <person name="Hyden B."/>
            <person name="Feng K."/>
            <person name="Yates T.B."/>
            <person name="Jawdy S."/>
            <person name="Cereghino C."/>
            <person name="Smart L.B."/>
            <person name="Muchero W."/>
        </authorList>
    </citation>
    <scope>NUCLEOTIDE SEQUENCE</scope>
    <source>
        <tissue evidence="1">Shoot tip</tissue>
    </source>
</reference>
<proteinExistence type="predicted"/>
<protein>
    <submittedName>
        <fullName evidence="1">Uncharacterized protein</fullName>
    </submittedName>
</protein>
<organism evidence="1 2">
    <name type="scientific">Salix suchowensis</name>
    <dbReference type="NCBI Taxonomy" id="1278906"/>
    <lineage>
        <taxon>Eukaryota</taxon>
        <taxon>Viridiplantae</taxon>
        <taxon>Streptophyta</taxon>
        <taxon>Embryophyta</taxon>
        <taxon>Tracheophyta</taxon>
        <taxon>Spermatophyta</taxon>
        <taxon>Magnoliopsida</taxon>
        <taxon>eudicotyledons</taxon>
        <taxon>Gunneridae</taxon>
        <taxon>Pentapetalae</taxon>
        <taxon>rosids</taxon>
        <taxon>fabids</taxon>
        <taxon>Malpighiales</taxon>
        <taxon>Salicaceae</taxon>
        <taxon>Saliceae</taxon>
        <taxon>Salix</taxon>
    </lineage>
</organism>
<evidence type="ECO:0000313" key="1">
    <source>
        <dbReference type="EMBL" id="KAJ6381842.1"/>
    </source>
</evidence>
<accession>A0ABQ9BE47</accession>
<comment type="caution">
    <text evidence="1">The sequence shown here is derived from an EMBL/GenBank/DDBJ whole genome shotgun (WGS) entry which is preliminary data.</text>
</comment>
<keyword evidence="2" id="KW-1185">Reference proteome</keyword>
<evidence type="ECO:0000313" key="2">
    <source>
        <dbReference type="Proteomes" id="UP001141253"/>
    </source>
</evidence>
<dbReference type="EMBL" id="JAPFFI010000009">
    <property type="protein sequence ID" value="KAJ6381842.1"/>
    <property type="molecule type" value="Genomic_DNA"/>
</dbReference>
<reference evidence="1" key="1">
    <citation type="submission" date="2022-10" db="EMBL/GenBank/DDBJ databases">
        <authorList>
            <person name="Hyden B.L."/>
            <person name="Feng K."/>
            <person name="Yates T."/>
            <person name="Jawdy S."/>
            <person name="Smart L.B."/>
            <person name="Muchero W."/>
        </authorList>
    </citation>
    <scope>NUCLEOTIDE SEQUENCE</scope>
    <source>
        <tissue evidence="1">Shoot tip</tissue>
    </source>
</reference>